<reference evidence="5 6" key="1">
    <citation type="submission" date="2014-03" db="EMBL/GenBank/DDBJ databases">
        <title>Draft Genome Sequence of Actibacterium mucosum KCTC 23349, a Marine Alphaproteobacterium with Complex Ionic Requirements Isolated from Mediterranean Seawater at Malvarrosa Beach, Valencia, Spain.</title>
        <authorList>
            <person name="Arahal D.R."/>
            <person name="Shao Z."/>
            <person name="Lai Q."/>
            <person name="Pujalte M.J."/>
        </authorList>
    </citation>
    <scope>NUCLEOTIDE SEQUENCE [LARGE SCALE GENOMIC DNA]</scope>
    <source>
        <strain evidence="5 6">KCTC 23349</strain>
    </source>
</reference>
<dbReference type="GO" id="GO:0019867">
    <property type="term" value="C:outer membrane"/>
    <property type="evidence" value="ECO:0007669"/>
    <property type="project" value="InterPro"/>
</dbReference>
<feature type="domain" description="Outer membrane protein assembly factor BamE" evidence="4">
    <location>
        <begin position="30"/>
        <end position="105"/>
    </location>
</feature>
<dbReference type="Pfam" id="PF04355">
    <property type="entry name" value="BamE"/>
    <property type="match status" value="1"/>
</dbReference>
<dbReference type="AlphaFoldDB" id="A0A037ZP89"/>
<evidence type="ECO:0000259" key="4">
    <source>
        <dbReference type="Pfam" id="PF04355"/>
    </source>
</evidence>
<evidence type="ECO:0000313" key="5">
    <source>
        <dbReference type="EMBL" id="KAJ56641.1"/>
    </source>
</evidence>
<dbReference type="STRING" id="1454373.ACMU_06775"/>
<evidence type="ECO:0000313" key="6">
    <source>
        <dbReference type="Proteomes" id="UP000026249"/>
    </source>
</evidence>
<protein>
    <recommendedName>
        <fullName evidence="4">Outer membrane protein assembly factor BamE domain-containing protein</fullName>
    </recommendedName>
</protein>
<sequence>MQIARAMKRLSAGIAALSLAGCVTLVNTHGYVPSEEQLSELVVGVDTRDSVEDVVGPPGASGVLRDERWYYISSTFHTRAALAPKEVERELVAISFDEEGTITNIERFGLEDGQVIALNRRVTDDNVKGVSFIRQLLGNLGNFAADQFFDDV</sequence>
<organism evidence="5 6">
    <name type="scientific">Actibacterium mucosum KCTC 23349</name>
    <dbReference type="NCBI Taxonomy" id="1454373"/>
    <lineage>
        <taxon>Bacteria</taxon>
        <taxon>Pseudomonadati</taxon>
        <taxon>Pseudomonadota</taxon>
        <taxon>Alphaproteobacteria</taxon>
        <taxon>Rhodobacterales</taxon>
        <taxon>Roseobacteraceae</taxon>
        <taxon>Actibacterium</taxon>
    </lineage>
</organism>
<dbReference type="EMBL" id="JFKE01000002">
    <property type="protein sequence ID" value="KAJ56641.1"/>
    <property type="molecule type" value="Genomic_DNA"/>
</dbReference>
<dbReference type="InterPro" id="IPR037873">
    <property type="entry name" value="BamE-like"/>
</dbReference>
<evidence type="ECO:0000256" key="3">
    <source>
        <dbReference type="SAM" id="SignalP"/>
    </source>
</evidence>
<dbReference type="PROSITE" id="PS51257">
    <property type="entry name" value="PROKAR_LIPOPROTEIN"/>
    <property type="match status" value="1"/>
</dbReference>
<keyword evidence="2" id="KW-0472">Membrane</keyword>
<evidence type="ECO:0000256" key="2">
    <source>
        <dbReference type="ARBA" id="ARBA00023136"/>
    </source>
</evidence>
<keyword evidence="1 3" id="KW-0732">Signal</keyword>
<keyword evidence="6" id="KW-1185">Reference proteome</keyword>
<dbReference type="InterPro" id="IPR007450">
    <property type="entry name" value="BamE_dom"/>
</dbReference>
<comment type="caution">
    <text evidence="5">The sequence shown here is derived from an EMBL/GenBank/DDBJ whole genome shotgun (WGS) entry which is preliminary data.</text>
</comment>
<dbReference type="Proteomes" id="UP000026249">
    <property type="component" value="Unassembled WGS sequence"/>
</dbReference>
<accession>A0A037ZP89</accession>
<evidence type="ECO:0000256" key="1">
    <source>
        <dbReference type="ARBA" id="ARBA00022729"/>
    </source>
</evidence>
<dbReference type="OrthoDB" id="7203955at2"/>
<feature type="chain" id="PRO_5001559588" description="Outer membrane protein assembly factor BamE domain-containing protein" evidence="3">
    <location>
        <begin position="21"/>
        <end position="152"/>
    </location>
</feature>
<proteinExistence type="predicted"/>
<dbReference type="Gene3D" id="3.30.1450.10">
    <property type="match status" value="1"/>
</dbReference>
<name>A0A037ZP89_9RHOB</name>
<feature type="signal peptide" evidence="3">
    <location>
        <begin position="1"/>
        <end position="20"/>
    </location>
</feature>
<gene>
    <name evidence="5" type="ORF">ACMU_06775</name>
</gene>